<dbReference type="RefSeq" id="WP_067983405.1">
    <property type="nucleotide sequence ID" value="NZ_CAXBCE010000016.1"/>
</dbReference>
<name>A0ABU9TPF0_9GAMM</name>
<dbReference type="Proteomes" id="UP001449225">
    <property type="component" value="Unassembled WGS sequence"/>
</dbReference>
<reference evidence="8 9" key="1">
    <citation type="submission" date="2024-03" db="EMBL/GenBank/DDBJ databases">
        <title>Community enrichment and isolation of bacterial strains for fucoidan degradation.</title>
        <authorList>
            <person name="Sichert A."/>
        </authorList>
    </citation>
    <scope>NUCLEOTIDE SEQUENCE [LARGE SCALE GENOMIC DNA]</scope>
    <source>
        <strain evidence="8 9">AS76</strain>
    </source>
</reference>
<feature type="transmembrane region" description="Helical" evidence="6">
    <location>
        <begin position="148"/>
        <end position="168"/>
    </location>
</feature>
<dbReference type="SUPFAM" id="SSF81342">
    <property type="entry name" value="Transmembrane di-heme cytochromes"/>
    <property type="match status" value="1"/>
</dbReference>
<comment type="caution">
    <text evidence="8">The sequence shown here is derived from an EMBL/GenBank/DDBJ whole genome shotgun (WGS) entry which is preliminary data.</text>
</comment>
<keyword evidence="3 6" id="KW-0812">Transmembrane</keyword>
<evidence type="ECO:0000313" key="9">
    <source>
        <dbReference type="Proteomes" id="UP001449225"/>
    </source>
</evidence>
<dbReference type="InterPro" id="IPR011577">
    <property type="entry name" value="Cyt_b561_bac/Ni-Hgenase"/>
</dbReference>
<evidence type="ECO:0000259" key="7">
    <source>
        <dbReference type="Pfam" id="PF01292"/>
    </source>
</evidence>
<keyword evidence="5 6" id="KW-0472">Membrane</keyword>
<dbReference type="PANTHER" id="PTHR30485:SF2">
    <property type="entry name" value="BLL0597 PROTEIN"/>
    <property type="match status" value="1"/>
</dbReference>
<evidence type="ECO:0000256" key="4">
    <source>
        <dbReference type="ARBA" id="ARBA00022989"/>
    </source>
</evidence>
<keyword evidence="2" id="KW-1003">Cell membrane</keyword>
<evidence type="ECO:0000256" key="1">
    <source>
        <dbReference type="ARBA" id="ARBA00004651"/>
    </source>
</evidence>
<keyword evidence="9" id="KW-1185">Reference proteome</keyword>
<feature type="domain" description="Cytochrome b561 bacterial/Ni-hydrogenase" evidence="7">
    <location>
        <begin position="5"/>
        <end position="179"/>
    </location>
</feature>
<protein>
    <submittedName>
        <fullName evidence="8">Cytochrome b/b6 domain-containing protein</fullName>
    </submittedName>
</protein>
<evidence type="ECO:0000256" key="5">
    <source>
        <dbReference type="ARBA" id="ARBA00023136"/>
    </source>
</evidence>
<keyword evidence="4 6" id="KW-1133">Transmembrane helix</keyword>
<dbReference type="InterPro" id="IPR051542">
    <property type="entry name" value="Hydrogenase_cytochrome"/>
</dbReference>
<proteinExistence type="predicted"/>
<accession>A0ABU9TPF0</accession>
<organism evidence="8 9">
    <name type="scientific">Neptuniibacter pectenicola</name>
    <dbReference type="NCBI Taxonomy" id="1806669"/>
    <lineage>
        <taxon>Bacteria</taxon>
        <taxon>Pseudomonadati</taxon>
        <taxon>Pseudomonadota</taxon>
        <taxon>Gammaproteobacteria</taxon>
        <taxon>Oceanospirillales</taxon>
        <taxon>Oceanospirillaceae</taxon>
        <taxon>Neptuniibacter</taxon>
    </lineage>
</organism>
<gene>
    <name evidence="8" type="ORF">WNY58_02615</name>
</gene>
<evidence type="ECO:0000256" key="3">
    <source>
        <dbReference type="ARBA" id="ARBA00022692"/>
    </source>
</evidence>
<evidence type="ECO:0000256" key="2">
    <source>
        <dbReference type="ARBA" id="ARBA00022475"/>
    </source>
</evidence>
<dbReference type="InterPro" id="IPR016174">
    <property type="entry name" value="Di-haem_cyt_TM"/>
</dbReference>
<feature type="transmembrane region" description="Helical" evidence="6">
    <location>
        <begin position="196"/>
        <end position="213"/>
    </location>
</feature>
<evidence type="ECO:0000256" key="6">
    <source>
        <dbReference type="SAM" id="Phobius"/>
    </source>
</evidence>
<feature type="transmembrane region" description="Helical" evidence="6">
    <location>
        <begin position="12"/>
        <end position="29"/>
    </location>
</feature>
<dbReference type="EMBL" id="JBBMRA010000001">
    <property type="protein sequence ID" value="MEM5535276.1"/>
    <property type="molecule type" value="Genomic_DNA"/>
</dbReference>
<dbReference type="Pfam" id="PF01292">
    <property type="entry name" value="Ni_hydr_CYTB"/>
    <property type="match status" value="1"/>
</dbReference>
<dbReference type="Gene3D" id="1.20.950.20">
    <property type="entry name" value="Transmembrane di-heme cytochromes, Chain C"/>
    <property type="match status" value="1"/>
</dbReference>
<feature type="transmembrane region" description="Helical" evidence="6">
    <location>
        <begin position="99"/>
        <end position="117"/>
    </location>
</feature>
<evidence type="ECO:0000313" key="8">
    <source>
        <dbReference type="EMBL" id="MEM5535276.1"/>
    </source>
</evidence>
<sequence length="217" mass="24255">MVKIWDLPTRIFHWVLVSLFVFLIYSGNWDDSFMKWHFYSGYLLSGLILFRVLWGIVGTYYARFCSFVVSPIKGLTYLKSMFKGNSTHFYGHNPAGAMMVVMLILLLMLQVASGLVTSDEVLWDGPFYASVSDELASLGAEIHHKVQLILQCLVGLHILGVVAHSVLFKEKLVASMITGNKKDLGNAKPRGSINPVALLMCVAVSVAWVYYLFGLPI</sequence>
<dbReference type="PANTHER" id="PTHR30485">
    <property type="entry name" value="NI/FE-HYDROGENASE 1 B-TYPE CYTOCHROME SUBUNIT"/>
    <property type="match status" value="1"/>
</dbReference>
<feature type="transmembrane region" description="Helical" evidence="6">
    <location>
        <begin position="36"/>
        <end position="54"/>
    </location>
</feature>
<comment type="subcellular location">
    <subcellularLocation>
        <location evidence="1">Cell membrane</location>
        <topology evidence="1">Multi-pass membrane protein</topology>
    </subcellularLocation>
</comment>